<keyword evidence="2" id="KW-1185">Reference proteome</keyword>
<sequence>LIQDLCTALSTAHPACFGFLNEDGHRFVVYPDSQTSTIASGAVITLDKLLHPLTRRKRYFLALTIASWFLRLGCTPWLRSPLKVNVVFLQDAAPSGSSGLGQPYIRGELSKHSSRPATDATSCLALQWSKEVGEEAGPDFAEVIEWCLRAKSLNDQSWRKEMWSNVIVPLDACHKQVTQRP</sequence>
<dbReference type="PANTHER" id="PTHR35186:SF4">
    <property type="entry name" value="PRION-INHIBITION AND PROPAGATION HELO DOMAIN-CONTAINING PROTEIN"/>
    <property type="match status" value="1"/>
</dbReference>
<protein>
    <submittedName>
        <fullName evidence="1">Uncharacterized protein</fullName>
    </submittedName>
</protein>
<dbReference type="AlphaFoldDB" id="A0A6A6HWT7"/>
<evidence type="ECO:0000313" key="2">
    <source>
        <dbReference type="Proteomes" id="UP000800094"/>
    </source>
</evidence>
<feature type="non-terminal residue" evidence="1">
    <location>
        <position position="181"/>
    </location>
</feature>
<dbReference type="OrthoDB" id="3565018at2759"/>
<name>A0A6A6HWT7_9PLEO</name>
<accession>A0A6A6HWT7</accession>
<dbReference type="RefSeq" id="XP_033676844.1">
    <property type="nucleotide sequence ID" value="XM_033822769.1"/>
</dbReference>
<dbReference type="PANTHER" id="PTHR35186">
    <property type="entry name" value="ANK_REP_REGION DOMAIN-CONTAINING PROTEIN"/>
    <property type="match status" value="1"/>
</dbReference>
<proteinExistence type="predicted"/>
<dbReference type="Proteomes" id="UP000800094">
    <property type="component" value="Unassembled WGS sequence"/>
</dbReference>
<feature type="non-terminal residue" evidence="1">
    <location>
        <position position="1"/>
    </location>
</feature>
<organism evidence="1 2">
    <name type="scientific">Trematosphaeria pertusa</name>
    <dbReference type="NCBI Taxonomy" id="390896"/>
    <lineage>
        <taxon>Eukaryota</taxon>
        <taxon>Fungi</taxon>
        <taxon>Dikarya</taxon>
        <taxon>Ascomycota</taxon>
        <taxon>Pezizomycotina</taxon>
        <taxon>Dothideomycetes</taxon>
        <taxon>Pleosporomycetidae</taxon>
        <taxon>Pleosporales</taxon>
        <taxon>Massarineae</taxon>
        <taxon>Trematosphaeriaceae</taxon>
        <taxon>Trematosphaeria</taxon>
    </lineage>
</organism>
<gene>
    <name evidence="1" type="ORF">BU26DRAFT_398639</name>
</gene>
<evidence type="ECO:0000313" key="1">
    <source>
        <dbReference type="EMBL" id="KAF2241840.1"/>
    </source>
</evidence>
<dbReference type="GeneID" id="54576099"/>
<dbReference type="EMBL" id="ML987210">
    <property type="protein sequence ID" value="KAF2241840.1"/>
    <property type="molecule type" value="Genomic_DNA"/>
</dbReference>
<reference evidence="1" key="1">
    <citation type="journal article" date="2020" name="Stud. Mycol.">
        <title>101 Dothideomycetes genomes: a test case for predicting lifestyles and emergence of pathogens.</title>
        <authorList>
            <person name="Haridas S."/>
            <person name="Albert R."/>
            <person name="Binder M."/>
            <person name="Bloem J."/>
            <person name="Labutti K."/>
            <person name="Salamov A."/>
            <person name="Andreopoulos B."/>
            <person name="Baker S."/>
            <person name="Barry K."/>
            <person name="Bills G."/>
            <person name="Bluhm B."/>
            <person name="Cannon C."/>
            <person name="Castanera R."/>
            <person name="Culley D."/>
            <person name="Daum C."/>
            <person name="Ezra D."/>
            <person name="Gonzalez J."/>
            <person name="Henrissat B."/>
            <person name="Kuo A."/>
            <person name="Liang C."/>
            <person name="Lipzen A."/>
            <person name="Lutzoni F."/>
            <person name="Magnuson J."/>
            <person name="Mondo S."/>
            <person name="Nolan M."/>
            <person name="Ohm R."/>
            <person name="Pangilinan J."/>
            <person name="Park H.-J."/>
            <person name="Ramirez L."/>
            <person name="Alfaro M."/>
            <person name="Sun H."/>
            <person name="Tritt A."/>
            <person name="Yoshinaga Y."/>
            <person name="Zwiers L.-H."/>
            <person name="Turgeon B."/>
            <person name="Goodwin S."/>
            <person name="Spatafora J."/>
            <person name="Crous P."/>
            <person name="Grigoriev I."/>
        </authorList>
    </citation>
    <scope>NUCLEOTIDE SEQUENCE</scope>
    <source>
        <strain evidence="1">CBS 122368</strain>
    </source>
</reference>